<comment type="caution">
    <text evidence="3">The sequence shown here is derived from an EMBL/GenBank/DDBJ whole genome shotgun (WGS) entry which is preliminary data.</text>
</comment>
<dbReference type="InterPro" id="IPR055469">
    <property type="entry name" value="DUF7041"/>
</dbReference>
<dbReference type="EMBL" id="JABSTU010000006">
    <property type="protein sequence ID" value="KAH8027820.1"/>
    <property type="molecule type" value="Genomic_DNA"/>
</dbReference>
<accession>A0A9J6E0J2</accession>
<dbReference type="Pfam" id="PF23055">
    <property type="entry name" value="DUF7041"/>
    <property type="match status" value="1"/>
</dbReference>
<dbReference type="AlphaFoldDB" id="A0A9J6E0J2"/>
<protein>
    <recommendedName>
        <fullName evidence="2">DUF7041 domain-containing protein</fullName>
    </recommendedName>
</protein>
<evidence type="ECO:0000256" key="1">
    <source>
        <dbReference type="SAM" id="MobiDB-lite"/>
    </source>
</evidence>
<organism evidence="3 4">
    <name type="scientific">Rhipicephalus microplus</name>
    <name type="common">Cattle tick</name>
    <name type="synonym">Boophilus microplus</name>
    <dbReference type="NCBI Taxonomy" id="6941"/>
    <lineage>
        <taxon>Eukaryota</taxon>
        <taxon>Metazoa</taxon>
        <taxon>Ecdysozoa</taxon>
        <taxon>Arthropoda</taxon>
        <taxon>Chelicerata</taxon>
        <taxon>Arachnida</taxon>
        <taxon>Acari</taxon>
        <taxon>Parasitiformes</taxon>
        <taxon>Ixodida</taxon>
        <taxon>Ixodoidea</taxon>
        <taxon>Ixodidae</taxon>
        <taxon>Rhipicephalinae</taxon>
        <taxon>Rhipicephalus</taxon>
        <taxon>Boophilus</taxon>
    </lineage>
</organism>
<evidence type="ECO:0000313" key="3">
    <source>
        <dbReference type="EMBL" id="KAH8027820.1"/>
    </source>
</evidence>
<reference evidence="3" key="2">
    <citation type="submission" date="2021-09" db="EMBL/GenBank/DDBJ databases">
        <authorList>
            <person name="Jia N."/>
            <person name="Wang J."/>
            <person name="Shi W."/>
            <person name="Du L."/>
            <person name="Sun Y."/>
            <person name="Zhan W."/>
            <person name="Jiang J."/>
            <person name="Wang Q."/>
            <person name="Zhang B."/>
            <person name="Ji P."/>
            <person name="Sakyi L.B."/>
            <person name="Cui X."/>
            <person name="Yuan T."/>
            <person name="Jiang B."/>
            <person name="Yang W."/>
            <person name="Lam T.T.-Y."/>
            <person name="Chang Q."/>
            <person name="Ding S."/>
            <person name="Wang X."/>
            <person name="Zhu J."/>
            <person name="Ruan X."/>
            <person name="Zhao L."/>
            <person name="Wei J."/>
            <person name="Que T."/>
            <person name="Du C."/>
            <person name="Cheng J."/>
            <person name="Dai P."/>
            <person name="Han X."/>
            <person name="Huang E."/>
            <person name="Gao Y."/>
            <person name="Liu J."/>
            <person name="Shao H."/>
            <person name="Ye R."/>
            <person name="Li L."/>
            <person name="Wei W."/>
            <person name="Wang X."/>
            <person name="Wang C."/>
            <person name="Huo Q."/>
            <person name="Li W."/>
            <person name="Guo W."/>
            <person name="Chen H."/>
            <person name="Chen S."/>
            <person name="Zhou L."/>
            <person name="Zhou L."/>
            <person name="Ni X."/>
            <person name="Tian J."/>
            <person name="Zhou Y."/>
            <person name="Sheng Y."/>
            <person name="Liu T."/>
            <person name="Pan Y."/>
            <person name="Xia L."/>
            <person name="Li J."/>
            <person name="Zhao F."/>
            <person name="Cao W."/>
        </authorList>
    </citation>
    <scope>NUCLEOTIDE SEQUENCE</scope>
    <source>
        <strain evidence="3">Rmic-2018</strain>
        <tissue evidence="3">Larvae</tissue>
    </source>
</reference>
<proteinExistence type="predicted"/>
<feature type="compositionally biased region" description="Polar residues" evidence="1">
    <location>
        <begin position="184"/>
        <end position="196"/>
    </location>
</feature>
<dbReference type="Proteomes" id="UP000821866">
    <property type="component" value="Chromosome 4"/>
</dbReference>
<feature type="domain" description="DUF7041" evidence="2">
    <location>
        <begin position="18"/>
        <end position="100"/>
    </location>
</feature>
<feature type="region of interest" description="Disordered" evidence="1">
    <location>
        <begin position="184"/>
        <end position="203"/>
    </location>
</feature>
<dbReference type="PANTHER" id="PTHR33327">
    <property type="entry name" value="ENDONUCLEASE"/>
    <property type="match status" value="1"/>
</dbReference>
<sequence>MEATGMTNHDVSAISFRLPAYSNRNPSIWLIQAESQFVPSGVRMEQRKHNLVVSALSATAAEEVSDLLSGFPATTSYSTRKAALLERTTASQRSRIQQLLSGDELGDHRTSQLLCRMCKLISGYTTTTDENLLRELLLQRLPANAQMALATACTLDLHGLASLADTVLEVGTPSVCNVTPSFNNVSAAPHTSSDPTSRPAAVV</sequence>
<dbReference type="PANTHER" id="PTHR33327:SF3">
    <property type="entry name" value="RNA-DIRECTED DNA POLYMERASE"/>
    <property type="match status" value="1"/>
</dbReference>
<reference evidence="3" key="1">
    <citation type="journal article" date="2020" name="Cell">
        <title>Large-Scale Comparative Analyses of Tick Genomes Elucidate Their Genetic Diversity and Vector Capacities.</title>
        <authorList>
            <consortium name="Tick Genome and Microbiome Consortium (TIGMIC)"/>
            <person name="Jia N."/>
            <person name="Wang J."/>
            <person name="Shi W."/>
            <person name="Du L."/>
            <person name="Sun Y."/>
            <person name="Zhan W."/>
            <person name="Jiang J.F."/>
            <person name="Wang Q."/>
            <person name="Zhang B."/>
            <person name="Ji P."/>
            <person name="Bell-Sakyi L."/>
            <person name="Cui X.M."/>
            <person name="Yuan T.T."/>
            <person name="Jiang B.G."/>
            <person name="Yang W.F."/>
            <person name="Lam T.T."/>
            <person name="Chang Q.C."/>
            <person name="Ding S.J."/>
            <person name="Wang X.J."/>
            <person name="Zhu J.G."/>
            <person name="Ruan X.D."/>
            <person name="Zhao L."/>
            <person name="Wei J.T."/>
            <person name="Ye R.Z."/>
            <person name="Que T.C."/>
            <person name="Du C.H."/>
            <person name="Zhou Y.H."/>
            <person name="Cheng J.X."/>
            <person name="Dai P.F."/>
            <person name="Guo W.B."/>
            <person name="Han X.H."/>
            <person name="Huang E.J."/>
            <person name="Li L.F."/>
            <person name="Wei W."/>
            <person name="Gao Y.C."/>
            <person name="Liu J.Z."/>
            <person name="Shao H.Z."/>
            <person name="Wang X."/>
            <person name="Wang C.C."/>
            <person name="Yang T.C."/>
            <person name="Huo Q.B."/>
            <person name="Li W."/>
            <person name="Chen H.Y."/>
            <person name="Chen S.E."/>
            <person name="Zhou L.G."/>
            <person name="Ni X.B."/>
            <person name="Tian J.H."/>
            <person name="Sheng Y."/>
            <person name="Liu T."/>
            <person name="Pan Y.S."/>
            <person name="Xia L.Y."/>
            <person name="Li J."/>
            <person name="Zhao F."/>
            <person name="Cao W.C."/>
        </authorList>
    </citation>
    <scope>NUCLEOTIDE SEQUENCE</scope>
    <source>
        <strain evidence="3">Rmic-2018</strain>
    </source>
</reference>
<gene>
    <name evidence="3" type="ORF">HPB51_010466</name>
</gene>
<evidence type="ECO:0000313" key="4">
    <source>
        <dbReference type="Proteomes" id="UP000821866"/>
    </source>
</evidence>
<keyword evidence="4" id="KW-1185">Reference proteome</keyword>
<name>A0A9J6E0J2_RHIMP</name>
<dbReference type="VEuPathDB" id="VectorBase:LOC119162275"/>
<evidence type="ECO:0000259" key="2">
    <source>
        <dbReference type="Pfam" id="PF23055"/>
    </source>
</evidence>